<dbReference type="Gene3D" id="3.30.420.10">
    <property type="entry name" value="Ribonuclease H-like superfamily/Ribonuclease H"/>
    <property type="match status" value="1"/>
</dbReference>
<gene>
    <name evidence="3" type="ORF">HYG82_06115</name>
</gene>
<dbReference type="Pfam" id="PF14520">
    <property type="entry name" value="HHH_5"/>
    <property type="match status" value="1"/>
</dbReference>
<feature type="region of interest" description="Disordered" evidence="1">
    <location>
        <begin position="481"/>
        <end position="508"/>
    </location>
</feature>
<dbReference type="GO" id="GO:0003676">
    <property type="term" value="F:nucleic acid binding"/>
    <property type="evidence" value="ECO:0007669"/>
    <property type="project" value="InterPro"/>
</dbReference>
<dbReference type="InterPro" id="IPR012337">
    <property type="entry name" value="RNaseH-like_sf"/>
</dbReference>
<dbReference type="RefSeq" id="WP_179260190.1">
    <property type="nucleotide sequence ID" value="NZ_CP058601.1"/>
</dbReference>
<dbReference type="KEGG" id="haly:HYG82_06115"/>
<dbReference type="AlphaFoldDB" id="A0A7D5H1P3"/>
<organism evidence="3 4">
    <name type="scientific">Natrinema halophilum</name>
    <dbReference type="NCBI Taxonomy" id="1699371"/>
    <lineage>
        <taxon>Archaea</taxon>
        <taxon>Methanobacteriati</taxon>
        <taxon>Methanobacteriota</taxon>
        <taxon>Stenosarchaea group</taxon>
        <taxon>Halobacteria</taxon>
        <taxon>Halobacteriales</taxon>
        <taxon>Natrialbaceae</taxon>
        <taxon>Natrinema</taxon>
    </lineage>
</organism>
<dbReference type="EMBL" id="CP058601">
    <property type="protein sequence ID" value="QLG48451.1"/>
    <property type="molecule type" value="Genomic_DNA"/>
</dbReference>
<feature type="compositionally biased region" description="Polar residues" evidence="1">
    <location>
        <begin position="497"/>
        <end position="508"/>
    </location>
</feature>
<dbReference type="InterPro" id="IPR038720">
    <property type="entry name" value="YprB_RNase_H-like_dom"/>
</dbReference>
<reference evidence="3 4" key="1">
    <citation type="submission" date="2020-07" db="EMBL/GenBank/DDBJ databases">
        <authorList>
            <person name="Cui H."/>
        </authorList>
    </citation>
    <scope>NUCLEOTIDE SEQUENCE [LARGE SCALE GENOMIC DNA]</scope>
    <source>
        <strain evidence="3 4">YPL8</strain>
    </source>
</reference>
<evidence type="ECO:0000313" key="4">
    <source>
        <dbReference type="Proteomes" id="UP000509241"/>
    </source>
</evidence>
<feature type="domain" description="YprB ribonuclease H-like" evidence="2">
    <location>
        <begin position="287"/>
        <end position="477"/>
    </location>
</feature>
<proteinExistence type="predicted"/>
<protein>
    <submittedName>
        <fullName evidence="3">Ribonuclease H-like domain-containing protein</fullName>
    </submittedName>
</protein>
<sequence>MTAGMGAELLALRCDAVADFEATALRDVLEYFDPDLVYVARDRSDIRVVSRIRRAFDGPVVFAGGSADVRTETVAGVSFAFSGTASLLEDLNRIEAAPDGSVDPSNADFVVCDDLRPTTDAVALSASLDGCDVIARYQSRADSPTTFLTGALEASYDHVWAATVGGDPVRLPVRGVAPLRRSGGPELACLTCDREGSVSVSSVPADRFGLQALSRVGPTTADRLRTSGYDTRTAVAEATEAELRSVEGIGASTARDIAHSARSLTESRVIRPTDEPIPPASQGATPVFVDIETDGLQPTVLWLIGVYDPVDDAYVDFVDTEPTRDDPGAATRKFVSWLAAEYESPSLVAWNGHAFDYPHLERFISRYAPEYREYWAENVSTYDLYDWAVRRDNAVLPGRTNRLEAVADALGRDRSGPAAALDGKSLAERIRRLLEETGTPATGPDDDRDAAVPSIDWDAARTYCEADVRELAAVYDAIENAPVETTGNAGDPGRSPSDGTTQTGLADF</sequence>
<evidence type="ECO:0000259" key="2">
    <source>
        <dbReference type="Pfam" id="PF13482"/>
    </source>
</evidence>
<dbReference type="SUPFAM" id="SSF53098">
    <property type="entry name" value="Ribonuclease H-like"/>
    <property type="match status" value="1"/>
</dbReference>
<dbReference type="InterPro" id="IPR036397">
    <property type="entry name" value="RNaseH_sf"/>
</dbReference>
<dbReference type="Pfam" id="PF13482">
    <property type="entry name" value="RNase_H_2"/>
    <property type="match status" value="1"/>
</dbReference>
<evidence type="ECO:0000256" key="1">
    <source>
        <dbReference type="SAM" id="MobiDB-lite"/>
    </source>
</evidence>
<dbReference type="OrthoDB" id="50367at2157"/>
<dbReference type="InterPro" id="IPR010995">
    <property type="entry name" value="DNA_repair_Rad51/TF_NusA_a-hlx"/>
</dbReference>
<accession>A0A7D5H1P3</accession>
<evidence type="ECO:0000313" key="3">
    <source>
        <dbReference type="EMBL" id="QLG48451.1"/>
    </source>
</evidence>
<name>A0A7D5H1P3_9EURY</name>
<keyword evidence="4" id="KW-1185">Reference proteome</keyword>
<dbReference type="GO" id="GO:0000166">
    <property type="term" value="F:nucleotide binding"/>
    <property type="evidence" value="ECO:0007669"/>
    <property type="project" value="InterPro"/>
</dbReference>
<dbReference type="SUPFAM" id="SSF47794">
    <property type="entry name" value="Rad51 N-terminal domain-like"/>
    <property type="match status" value="1"/>
</dbReference>
<dbReference type="Proteomes" id="UP000509241">
    <property type="component" value="Chromosome"/>
</dbReference>
<dbReference type="GeneID" id="56032848"/>
<dbReference type="Gene3D" id="1.10.150.20">
    <property type="entry name" value="5' to 3' exonuclease, C-terminal subdomain"/>
    <property type="match status" value="1"/>
</dbReference>